<evidence type="ECO:0000313" key="4">
    <source>
        <dbReference type="Proteomes" id="UP001652625"/>
    </source>
</evidence>
<name>A0ABM4BBF4_HYDVU</name>
<feature type="signal peptide" evidence="3">
    <location>
        <begin position="1"/>
        <end position="19"/>
    </location>
</feature>
<feature type="chain" id="PRO_5045035254" evidence="3">
    <location>
        <begin position="20"/>
        <end position="359"/>
    </location>
</feature>
<keyword evidence="4" id="KW-1185">Reference proteome</keyword>
<keyword evidence="3" id="KW-0732">Signal</keyword>
<dbReference type="GeneID" id="100214979"/>
<evidence type="ECO:0000256" key="1">
    <source>
        <dbReference type="ARBA" id="ARBA00007527"/>
    </source>
</evidence>
<evidence type="ECO:0000256" key="2">
    <source>
        <dbReference type="ARBA" id="ARBA00022801"/>
    </source>
</evidence>
<dbReference type="PANTHER" id="PTHR10858:SF23">
    <property type="entry name" value="DEOXYRIBONUCLEASE II"/>
    <property type="match status" value="1"/>
</dbReference>
<evidence type="ECO:0000256" key="3">
    <source>
        <dbReference type="SAM" id="SignalP"/>
    </source>
</evidence>
<dbReference type="PANTHER" id="PTHR10858">
    <property type="entry name" value="DEOXYRIBONUCLEASE II"/>
    <property type="match status" value="1"/>
</dbReference>
<reference evidence="4" key="1">
    <citation type="submission" date="2025-05" db="UniProtKB">
        <authorList>
            <consortium name="RefSeq"/>
        </authorList>
    </citation>
    <scope>NUCLEOTIDE SEQUENCE [LARGE SCALE GENOMIC DNA]</scope>
</reference>
<dbReference type="CDD" id="cd09120">
    <property type="entry name" value="PLDc_DNaseII_1"/>
    <property type="match status" value="1"/>
</dbReference>
<evidence type="ECO:0000313" key="5">
    <source>
        <dbReference type="RefSeq" id="XP_065646265.1"/>
    </source>
</evidence>
<keyword evidence="2" id="KW-0378">Hydrolase</keyword>
<proteinExistence type="inferred from homology"/>
<dbReference type="InterPro" id="IPR004947">
    <property type="entry name" value="DNase_II"/>
</dbReference>
<dbReference type="RefSeq" id="XP_065646265.1">
    <property type="nucleotide sequence ID" value="XM_065790193.1"/>
</dbReference>
<dbReference type="Proteomes" id="UP001652625">
    <property type="component" value="Chromosome 02"/>
</dbReference>
<reference evidence="5" key="2">
    <citation type="submission" date="2025-08" db="UniProtKB">
        <authorList>
            <consortium name="RefSeq"/>
        </authorList>
    </citation>
    <scope>IDENTIFICATION</scope>
</reference>
<gene>
    <name evidence="5" type="primary">LOC100214979</name>
</gene>
<accession>A0ABM4BBF4</accession>
<organism evidence="4 5">
    <name type="scientific">Hydra vulgaris</name>
    <name type="common">Hydra</name>
    <name type="synonym">Hydra attenuata</name>
    <dbReference type="NCBI Taxonomy" id="6087"/>
    <lineage>
        <taxon>Eukaryota</taxon>
        <taxon>Metazoa</taxon>
        <taxon>Cnidaria</taxon>
        <taxon>Hydrozoa</taxon>
        <taxon>Hydroidolina</taxon>
        <taxon>Anthoathecata</taxon>
        <taxon>Aplanulata</taxon>
        <taxon>Hydridae</taxon>
        <taxon>Hydra</taxon>
    </lineage>
</organism>
<sequence length="359" mass="40328">MKMWQIFSFLCFFLTTASGKLSCIDDNGNAVDMFILYKLPRIKTYHVPDLVHSGLGYGYLDSQTMKFALSSYSIGDQNSAAGRTLNQVYSKFKNNDNTVEDIAHIFYNDENPNGEPFYKDCGHTKGAVAFDQETGFWMITSVPKYPYAAAQGYSYPSTGCMYGQMFLCVTFNASMFDTIGLQLRFNDPHIHDSNFPSSWESLFPNVNKALNGDMIKKSPFTNLVELTSLAGVKFLSFAKSGGFDHDLYRDFVAPSLKGNILTETWQHGDVLNSSCNIKYTVEDIIKLNVQLGDLDFPFPNFDDHSKYVVGKTEDSPYVCVGDINRAPTQFVRGGGTLCLKDVTIWKVFRSFVVKDEECS</sequence>
<protein>
    <submittedName>
        <fullName evidence="5">Plancitoxin-1 isoform X2</fullName>
    </submittedName>
</protein>
<dbReference type="CDD" id="cd09121">
    <property type="entry name" value="PLDc_DNaseII_2"/>
    <property type="match status" value="1"/>
</dbReference>
<comment type="similarity">
    <text evidence="1">Belongs to the DNase II family.</text>
</comment>
<dbReference type="Pfam" id="PF03265">
    <property type="entry name" value="DNase_II"/>
    <property type="match status" value="1"/>
</dbReference>